<dbReference type="SMART" id="SM00860">
    <property type="entry name" value="SMI1_KNR4"/>
    <property type="match status" value="1"/>
</dbReference>
<protein>
    <recommendedName>
        <fullName evidence="1">Knr4/Smi1-like domain-containing protein</fullName>
    </recommendedName>
</protein>
<keyword evidence="3" id="KW-1185">Reference proteome</keyword>
<accession>A0A841D689</accession>
<dbReference type="EMBL" id="JACHJJ010000016">
    <property type="protein sequence ID" value="MBB5965400.1"/>
    <property type="molecule type" value="Genomic_DNA"/>
</dbReference>
<dbReference type="RefSeq" id="WP_184944762.1">
    <property type="nucleotide sequence ID" value="NZ_BAAAWZ010000001.1"/>
</dbReference>
<dbReference type="InterPro" id="IPR018958">
    <property type="entry name" value="Knr4/Smi1-like_dom"/>
</dbReference>
<dbReference type="SUPFAM" id="SSF160631">
    <property type="entry name" value="SMI1/KNR4-like"/>
    <property type="match status" value="1"/>
</dbReference>
<evidence type="ECO:0000313" key="2">
    <source>
        <dbReference type="EMBL" id="MBB5965400.1"/>
    </source>
</evidence>
<dbReference type="Proteomes" id="UP000562352">
    <property type="component" value="Unassembled WGS sequence"/>
</dbReference>
<dbReference type="Pfam" id="PF09346">
    <property type="entry name" value="SMI1_KNR4"/>
    <property type="match status" value="1"/>
</dbReference>
<comment type="caution">
    <text evidence="2">The sequence shown here is derived from an EMBL/GenBank/DDBJ whole genome shotgun (WGS) entry which is preliminary data.</text>
</comment>
<evidence type="ECO:0000259" key="1">
    <source>
        <dbReference type="SMART" id="SM00860"/>
    </source>
</evidence>
<organism evidence="2 3">
    <name type="scientific">Planomonospora venezuelensis</name>
    <dbReference type="NCBI Taxonomy" id="1999"/>
    <lineage>
        <taxon>Bacteria</taxon>
        <taxon>Bacillati</taxon>
        <taxon>Actinomycetota</taxon>
        <taxon>Actinomycetes</taxon>
        <taxon>Streptosporangiales</taxon>
        <taxon>Streptosporangiaceae</taxon>
        <taxon>Planomonospora</taxon>
    </lineage>
</organism>
<gene>
    <name evidence="2" type="ORF">FHS22_004688</name>
</gene>
<dbReference type="AlphaFoldDB" id="A0A841D689"/>
<reference evidence="2 3" key="1">
    <citation type="submission" date="2020-08" db="EMBL/GenBank/DDBJ databases">
        <title>Genomic Encyclopedia of Type Strains, Phase III (KMG-III): the genomes of soil and plant-associated and newly described type strains.</title>
        <authorList>
            <person name="Whitman W."/>
        </authorList>
    </citation>
    <scope>NUCLEOTIDE SEQUENCE [LARGE SCALE GENOMIC DNA]</scope>
    <source>
        <strain evidence="2 3">CECT 3303</strain>
    </source>
</reference>
<dbReference type="Gene3D" id="3.40.1580.10">
    <property type="entry name" value="SMI1/KNR4-like"/>
    <property type="match status" value="1"/>
</dbReference>
<feature type="domain" description="Knr4/Smi1-like" evidence="1">
    <location>
        <begin position="54"/>
        <end position="197"/>
    </location>
</feature>
<sequence length="206" mass="23258">MSVPGVPRYPWLELLLTVNRAVHEEHARSVASAPPESARLMAADPPPEWLGTPGAAEAEIVRHEERLGMRLPPSYREFLEVSDGWDETGAAAGPLLPVGGTGWLRELDPDLADTWSSSYEGLRIPDEDYFVYGQGQDTAALRTEYLRDTLRIGEYDDGTYLLNPHVTTPDGEWEAWYLAAWLPGAVRFRSFWDLMNRRLREYAETP</sequence>
<evidence type="ECO:0000313" key="3">
    <source>
        <dbReference type="Proteomes" id="UP000562352"/>
    </source>
</evidence>
<name>A0A841D689_PLAVE</name>
<proteinExistence type="predicted"/>
<dbReference type="InterPro" id="IPR037883">
    <property type="entry name" value="Knr4/Smi1-like_sf"/>
</dbReference>